<keyword evidence="2" id="KW-1185">Reference proteome</keyword>
<organism evidence="1 2">
    <name type="scientific">Nocardia wallacei</name>
    <dbReference type="NCBI Taxonomy" id="480035"/>
    <lineage>
        <taxon>Bacteria</taxon>
        <taxon>Bacillati</taxon>
        <taxon>Actinomycetota</taxon>
        <taxon>Actinomycetes</taxon>
        <taxon>Mycobacteriales</taxon>
        <taxon>Nocardiaceae</taxon>
        <taxon>Nocardia</taxon>
    </lineage>
</organism>
<protein>
    <recommendedName>
        <fullName evidence="3">Xaa-Pro dipeptidase</fullName>
    </recommendedName>
</protein>
<evidence type="ECO:0008006" key="3">
    <source>
        <dbReference type="Google" id="ProtNLM"/>
    </source>
</evidence>
<dbReference type="EMBL" id="AP023396">
    <property type="protein sequence ID" value="BCK55054.1"/>
    <property type="molecule type" value="Genomic_DNA"/>
</dbReference>
<accession>A0A7G1KP77</accession>
<proteinExistence type="predicted"/>
<name>A0A7G1KP77_9NOCA</name>
<dbReference type="Proteomes" id="UP000516173">
    <property type="component" value="Chromosome"/>
</dbReference>
<sequence length="110" mass="12605">MSDLLPAEFADLEPFAEKWCLASETERYAQRLASTMDEMQRFYDAITPRAEEVIGYCDKFALDDLPDEVQNLLYLLYSMIQVSFPVEVWSQPRIPDTGVAALECVLEPHP</sequence>
<evidence type="ECO:0000313" key="2">
    <source>
        <dbReference type="Proteomes" id="UP000516173"/>
    </source>
</evidence>
<gene>
    <name evidence="1" type="ORF">NWFMUON74_28260</name>
</gene>
<evidence type="ECO:0000313" key="1">
    <source>
        <dbReference type="EMBL" id="BCK55054.1"/>
    </source>
</evidence>
<dbReference type="GeneID" id="80347375"/>
<reference evidence="1 2" key="1">
    <citation type="submission" date="2020-08" db="EMBL/GenBank/DDBJ databases">
        <title>Genome Sequencing of Nocardia wallacei strain FMUON74 and assembly.</title>
        <authorList>
            <person name="Toyokawa M."/>
            <person name="Uesaka K."/>
        </authorList>
    </citation>
    <scope>NUCLEOTIDE SEQUENCE [LARGE SCALE GENOMIC DNA]</scope>
    <source>
        <strain evidence="1 2">FMUON74</strain>
    </source>
</reference>
<dbReference type="AlphaFoldDB" id="A0A7G1KP77"/>
<dbReference type="KEGG" id="nwl:NWFMUON74_28260"/>
<dbReference type="RefSeq" id="WP_187688224.1">
    <property type="nucleotide sequence ID" value="NZ_AP023396.1"/>
</dbReference>